<gene>
    <name evidence="1" type="ORF">ETAA8_61440</name>
</gene>
<organism evidence="1 2">
    <name type="scientific">Anatilimnocola aggregata</name>
    <dbReference type="NCBI Taxonomy" id="2528021"/>
    <lineage>
        <taxon>Bacteria</taxon>
        <taxon>Pseudomonadati</taxon>
        <taxon>Planctomycetota</taxon>
        <taxon>Planctomycetia</taxon>
        <taxon>Pirellulales</taxon>
        <taxon>Pirellulaceae</taxon>
        <taxon>Anatilimnocola</taxon>
    </lineage>
</organism>
<dbReference type="EMBL" id="CP036274">
    <property type="protein sequence ID" value="QDU30991.1"/>
    <property type="molecule type" value="Genomic_DNA"/>
</dbReference>
<name>A0A517YL84_9BACT</name>
<evidence type="ECO:0000313" key="1">
    <source>
        <dbReference type="EMBL" id="QDU30991.1"/>
    </source>
</evidence>
<protein>
    <submittedName>
        <fullName evidence="1">Uncharacterized protein</fullName>
    </submittedName>
</protein>
<dbReference type="AlphaFoldDB" id="A0A517YL84"/>
<evidence type="ECO:0000313" key="2">
    <source>
        <dbReference type="Proteomes" id="UP000315017"/>
    </source>
</evidence>
<dbReference type="KEGG" id="aagg:ETAA8_61440"/>
<dbReference type="Proteomes" id="UP000315017">
    <property type="component" value="Chromosome"/>
</dbReference>
<sequence length="34" mass="3338">MSAQFDGPVGMLMGSAISESVGDAVKGGNVVVAR</sequence>
<reference evidence="1 2" key="1">
    <citation type="submission" date="2019-02" db="EMBL/GenBank/DDBJ databases">
        <title>Deep-cultivation of Planctomycetes and their phenomic and genomic characterization uncovers novel biology.</title>
        <authorList>
            <person name="Wiegand S."/>
            <person name="Jogler M."/>
            <person name="Boedeker C."/>
            <person name="Pinto D."/>
            <person name="Vollmers J."/>
            <person name="Rivas-Marin E."/>
            <person name="Kohn T."/>
            <person name="Peeters S.H."/>
            <person name="Heuer A."/>
            <person name="Rast P."/>
            <person name="Oberbeckmann S."/>
            <person name="Bunk B."/>
            <person name="Jeske O."/>
            <person name="Meyerdierks A."/>
            <person name="Storesund J.E."/>
            <person name="Kallscheuer N."/>
            <person name="Luecker S."/>
            <person name="Lage O.M."/>
            <person name="Pohl T."/>
            <person name="Merkel B.J."/>
            <person name="Hornburger P."/>
            <person name="Mueller R.-W."/>
            <person name="Bruemmer F."/>
            <person name="Labrenz M."/>
            <person name="Spormann A.M."/>
            <person name="Op den Camp H."/>
            <person name="Overmann J."/>
            <person name="Amann R."/>
            <person name="Jetten M.S.M."/>
            <person name="Mascher T."/>
            <person name="Medema M.H."/>
            <person name="Devos D.P."/>
            <person name="Kaster A.-K."/>
            <person name="Ovreas L."/>
            <person name="Rohde M."/>
            <person name="Galperin M.Y."/>
            <person name="Jogler C."/>
        </authorList>
    </citation>
    <scope>NUCLEOTIDE SEQUENCE [LARGE SCALE GENOMIC DNA]</scope>
    <source>
        <strain evidence="1 2">ETA_A8</strain>
    </source>
</reference>
<proteinExistence type="predicted"/>
<accession>A0A517YL84</accession>
<keyword evidence="2" id="KW-1185">Reference proteome</keyword>